<keyword evidence="8" id="KW-0732">Signal</keyword>
<feature type="transmembrane region" description="Helical" evidence="7">
    <location>
        <begin position="56"/>
        <end position="78"/>
    </location>
</feature>
<dbReference type="EnsemblMetazoa" id="ACOM027356-RA">
    <property type="protein sequence ID" value="ACOM027356-PA.1"/>
    <property type="gene ID" value="ACOM027356"/>
</dbReference>
<evidence type="ECO:0000256" key="7">
    <source>
        <dbReference type="SAM" id="Phobius"/>
    </source>
</evidence>
<keyword evidence="4 7" id="KW-0812">Transmembrane</keyword>
<dbReference type="Proteomes" id="UP000075882">
    <property type="component" value="Unassembled WGS sequence"/>
</dbReference>
<feature type="chain" id="PRO_5036456781" description="QacE family quaternary ammonium compound efflux SMR transporter" evidence="8">
    <location>
        <begin position="18"/>
        <end position="116"/>
    </location>
</feature>
<evidence type="ECO:0000256" key="3">
    <source>
        <dbReference type="ARBA" id="ARBA00022475"/>
    </source>
</evidence>
<evidence type="ECO:0000256" key="8">
    <source>
        <dbReference type="SAM" id="SignalP"/>
    </source>
</evidence>
<comment type="subcellular location">
    <subcellularLocation>
        <location evidence="1">Cell membrane</location>
        <topology evidence="1">Multi-pass membrane protein</topology>
    </subcellularLocation>
</comment>
<accession>A0A8W7P7Q5</accession>
<evidence type="ECO:0008006" key="10">
    <source>
        <dbReference type="Google" id="ProtNLM"/>
    </source>
</evidence>
<dbReference type="SUPFAM" id="SSF103481">
    <property type="entry name" value="Multidrug resistance efflux transporter EmrE"/>
    <property type="match status" value="1"/>
</dbReference>
<keyword evidence="3" id="KW-1003">Cell membrane</keyword>
<evidence type="ECO:0000313" key="9">
    <source>
        <dbReference type="EnsemblMetazoa" id="ACOM027356-PA.1"/>
    </source>
</evidence>
<evidence type="ECO:0000256" key="2">
    <source>
        <dbReference type="ARBA" id="ARBA00022448"/>
    </source>
</evidence>
<dbReference type="InterPro" id="IPR037185">
    <property type="entry name" value="EmrE-like"/>
</dbReference>
<organism evidence="9">
    <name type="scientific">Anopheles coluzzii</name>
    <name type="common">African malaria mosquito</name>
    <dbReference type="NCBI Taxonomy" id="1518534"/>
    <lineage>
        <taxon>Eukaryota</taxon>
        <taxon>Metazoa</taxon>
        <taxon>Ecdysozoa</taxon>
        <taxon>Arthropoda</taxon>
        <taxon>Hexapoda</taxon>
        <taxon>Insecta</taxon>
        <taxon>Pterygota</taxon>
        <taxon>Neoptera</taxon>
        <taxon>Endopterygota</taxon>
        <taxon>Diptera</taxon>
        <taxon>Nematocera</taxon>
        <taxon>Culicoidea</taxon>
        <taxon>Culicidae</taxon>
        <taxon>Anophelinae</taxon>
        <taxon>Anopheles</taxon>
    </lineage>
</organism>
<proteinExistence type="predicted"/>
<sequence>MNKWLFLVIAIFSEVSASLALKAALEAPAWYAVVVCGYAGAFALLTVCLRLGMSISVAYGVWGAGGVTMTALASALLFGEDLTWLMGLGMALILAGVLAVEIGSHQPERIAIPEEQ</sequence>
<dbReference type="GO" id="GO:0022857">
    <property type="term" value="F:transmembrane transporter activity"/>
    <property type="evidence" value="ECO:0007669"/>
    <property type="project" value="InterPro"/>
</dbReference>
<name>A0A8W7P7Q5_ANOCL</name>
<feature type="transmembrane region" description="Helical" evidence="7">
    <location>
        <begin position="30"/>
        <end position="49"/>
    </location>
</feature>
<evidence type="ECO:0000256" key="5">
    <source>
        <dbReference type="ARBA" id="ARBA00022989"/>
    </source>
</evidence>
<dbReference type="PANTHER" id="PTHR30561:SF1">
    <property type="entry name" value="MULTIDRUG TRANSPORTER EMRE"/>
    <property type="match status" value="1"/>
</dbReference>
<dbReference type="GO" id="GO:0005886">
    <property type="term" value="C:plasma membrane"/>
    <property type="evidence" value="ECO:0007669"/>
    <property type="project" value="UniProtKB-SubCell"/>
</dbReference>
<dbReference type="PANTHER" id="PTHR30561">
    <property type="entry name" value="SMR FAMILY PROTON-DEPENDENT DRUG EFFLUX TRANSPORTER SUGE"/>
    <property type="match status" value="1"/>
</dbReference>
<dbReference type="Pfam" id="PF00893">
    <property type="entry name" value="Multi_Drug_Res"/>
    <property type="match status" value="1"/>
</dbReference>
<evidence type="ECO:0000256" key="4">
    <source>
        <dbReference type="ARBA" id="ARBA00022692"/>
    </source>
</evidence>
<feature type="signal peptide" evidence="8">
    <location>
        <begin position="1"/>
        <end position="17"/>
    </location>
</feature>
<keyword evidence="6 7" id="KW-0472">Membrane</keyword>
<keyword evidence="2" id="KW-0813">Transport</keyword>
<protein>
    <recommendedName>
        <fullName evidence="10">QacE family quaternary ammonium compound efflux SMR transporter</fullName>
    </recommendedName>
</protein>
<reference evidence="9" key="1">
    <citation type="submission" date="2022-08" db="UniProtKB">
        <authorList>
            <consortium name="EnsemblMetazoa"/>
        </authorList>
    </citation>
    <scope>IDENTIFICATION</scope>
</reference>
<evidence type="ECO:0000256" key="1">
    <source>
        <dbReference type="ARBA" id="ARBA00004651"/>
    </source>
</evidence>
<dbReference type="InterPro" id="IPR045324">
    <property type="entry name" value="Small_multidrug_res"/>
</dbReference>
<dbReference type="InterPro" id="IPR000390">
    <property type="entry name" value="Small_drug/metabolite_transptr"/>
</dbReference>
<dbReference type="Gene3D" id="1.10.3730.20">
    <property type="match status" value="1"/>
</dbReference>
<dbReference type="AlphaFoldDB" id="A0A8W7P7Q5"/>
<keyword evidence="5 7" id="KW-1133">Transmembrane helix</keyword>
<evidence type="ECO:0000256" key="6">
    <source>
        <dbReference type="ARBA" id="ARBA00023136"/>
    </source>
</evidence>
<feature type="transmembrane region" description="Helical" evidence="7">
    <location>
        <begin position="84"/>
        <end position="103"/>
    </location>
</feature>